<comment type="caution">
    <text evidence="3">The sequence shown here is derived from an EMBL/GenBank/DDBJ whole genome shotgun (WGS) entry which is preliminary data.</text>
</comment>
<name>A0A811RTY7_9POAL</name>
<evidence type="ECO:0008006" key="5">
    <source>
        <dbReference type="Google" id="ProtNLM"/>
    </source>
</evidence>
<dbReference type="EMBL" id="CAJGYO010000017">
    <property type="protein sequence ID" value="CAD6333335.1"/>
    <property type="molecule type" value="Genomic_DNA"/>
</dbReference>
<evidence type="ECO:0000256" key="2">
    <source>
        <dbReference type="SAM" id="SignalP"/>
    </source>
</evidence>
<keyword evidence="4" id="KW-1185">Reference proteome</keyword>
<reference evidence="3" key="1">
    <citation type="submission" date="2020-10" db="EMBL/GenBank/DDBJ databases">
        <authorList>
            <person name="Han B."/>
            <person name="Lu T."/>
            <person name="Zhao Q."/>
            <person name="Huang X."/>
            <person name="Zhao Y."/>
        </authorList>
    </citation>
    <scope>NUCLEOTIDE SEQUENCE</scope>
</reference>
<evidence type="ECO:0000313" key="4">
    <source>
        <dbReference type="Proteomes" id="UP000604825"/>
    </source>
</evidence>
<sequence length="118" mass="11233">MTMRRGTRAPCALALLLCAAVHFQGASCLAGGGGGGARGGSVGSGGGGGGGGGAEEGGGSGSGPGSVGARTANAVGASNVNGGPQRRGWCEQPWRMEGGGRRTRRGGGHRLMRIGPAC</sequence>
<gene>
    <name evidence="3" type="ORF">NCGR_LOCUS57433</name>
</gene>
<keyword evidence="2" id="KW-0732">Signal</keyword>
<accession>A0A811RTY7</accession>
<feature type="region of interest" description="Disordered" evidence="1">
    <location>
        <begin position="32"/>
        <end position="108"/>
    </location>
</feature>
<feature type="compositionally biased region" description="Gly residues" evidence="1">
    <location>
        <begin position="32"/>
        <end position="66"/>
    </location>
</feature>
<evidence type="ECO:0000313" key="3">
    <source>
        <dbReference type="EMBL" id="CAD6333335.1"/>
    </source>
</evidence>
<feature type="signal peptide" evidence="2">
    <location>
        <begin position="1"/>
        <end position="28"/>
    </location>
</feature>
<dbReference type="AlphaFoldDB" id="A0A811RTY7"/>
<proteinExistence type="predicted"/>
<organism evidence="3 4">
    <name type="scientific">Miscanthus lutarioriparius</name>
    <dbReference type="NCBI Taxonomy" id="422564"/>
    <lineage>
        <taxon>Eukaryota</taxon>
        <taxon>Viridiplantae</taxon>
        <taxon>Streptophyta</taxon>
        <taxon>Embryophyta</taxon>
        <taxon>Tracheophyta</taxon>
        <taxon>Spermatophyta</taxon>
        <taxon>Magnoliopsida</taxon>
        <taxon>Liliopsida</taxon>
        <taxon>Poales</taxon>
        <taxon>Poaceae</taxon>
        <taxon>PACMAD clade</taxon>
        <taxon>Panicoideae</taxon>
        <taxon>Andropogonodae</taxon>
        <taxon>Andropogoneae</taxon>
        <taxon>Saccharinae</taxon>
        <taxon>Miscanthus</taxon>
    </lineage>
</organism>
<feature type="chain" id="PRO_5032395311" description="Glycine-rich protein" evidence="2">
    <location>
        <begin position="29"/>
        <end position="118"/>
    </location>
</feature>
<dbReference type="Proteomes" id="UP000604825">
    <property type="component" value="Unassembled WGS sequence"/>
</dbReference>
<protein>
    <recommendedName>
        <fullName evidence="5">Glycine-rich protein</fullName>
    </recommendedName>
</protein>
<evidence type="ECO:0000256" key="1">
    <source>
        <dbReference type="SAM" id="MobiDB-lite"/>
    </source>
</evidence>